<reference evidence="10 11" key="1">
    <citation type="submission" date="2019-07" db="EMBL/GenBank/DDBJ databases">
        <title>Full genome sequence of Sphingomonas sp. 4R-6-7(HKS19).</title>
        <authorList>
            <person name="Im W.-T."/>
        </authorList>
    </citation>
    <scope>NUCLEOTIDE SEQUENCE [LARGE SCALE GENOMIC DNA]</scope>
    <source>
        <strain evidence="10 11">HKS19</strain>
    </source>
</reference>
<dbReference type="OrthoDB" id="9812109at2"/>
<dbReference type="InterPro" id="IPR001179">
    <property type="entry name" value="PPIase_FKBP_dom"/>
</dbReference>
<feature type="transmembrane region" description="Helical" evidence="8">
    <location>
        <begin position="15"/>
        <end position="34"/>
    </location>
</feature>
<dbReference type="RefSeq" id="WP_146570053.1">
    <property type="nucleotide sequence ID" value="NZ_CP042306.1"/>
</dbReference>
<evidence type="ECO:0000256" key="2">
    <source>
        <dbReference type="ARBA" id="ARBA00006577"/>
    </source>
</evidence>
<evidence type="ECO:0000256" key="6">
    <source>
        <dbReference type="RuleBase" id="RU003915"/>
    </source>
</evidence>
<evidence type="ECO:0000259" key="9">
    <source>
        <dbReference type="PROSITE" id="PS50059"/>
    </source>
</evidence>
<dbReference type="EC" id="5.2.1.8" evidence="6"/>
<keyword evidence="11" id="KW-1185">Reference proteome</keyword>
<evidence type="ECO:0000256" key="7">
    <source>
        <dbReference type="SAM" id="MobiDB-lite"/>
    </source>
</evidence>
<evidence type="ECO:0000313" key="10">
    <source>
        <dbReference type="EMBL" id="QDZ06969.1"/>
    </source>
</evidence>
<dbReference type="EMBL" id="CP042306">
    <property type="protein sequence ID" value="QDZ06969.1"/>
    <property type="molecule type" value="Genomic_DNA"/>
</dbReference>
<feature type="region of interest" description="Disordered" evidence="7">
    <location>
        <begin position="174"/>
        <end position="205"/>
    </location>
</feature>
<dbReference type="PANTHER" id="PTHR43811:SF57">
    <property type="entry name" value="FKBP-TYPE PEPTIDYL-PROLYL CIS-TRANS ISOMERASE FKPA-RELATED"/>
    <property type="match status" value="1"/>
</dbReference>
<accession>A0A5B8LGB4</accession>
<proteinExistence type="inferred from homology"/>
<name>A0A5B8LGB4_9SPHN</name>
<dbReference type="KEGG" id="spai:FPZ24_05300"/>
<dbReference type="Proteomes" id="UP000315673">
    <property type="component" value="Chromosome"/>
</dbReference>
<keyword evidence="3 5" id="KW-0697">Rotamase</keyword>
<evidence type="ECO:0000256" key="5">
    <source>
        <dbReference type="PROSITE-ProRule" id="PRU00277"/>
    </source>
</evidence>
<feature type="domain" description="PPIase FKBP-type" evidence="9">
    <location>
        <begin position="78"/>
        <end position="160"/>
    </location>
</feature>
<keyword evidence="8" id="KW-1133">Transmembrane helix</keyword>
<comment type="catalytic activity">
    <reaction evidence="1 5 6">
        <text>[protein]-peptidylproline (omega=180) = [protein]-peptidylproline (omega=0)</text>
        <dbReference type="Rhea" id="RHEA:16237"/>
        <dbReference type="Rhea" id="RHEA-COMP:10747"/>
        <dbReference type="Rhea" id="RHEA-COMP:10748"/>
        <dbReference type="ChEBI" id="CHEBI:83833"/>
        <dbReference type="ChEBI" id="CHEBI:83834"/>
        <dbReference type="EC" id="5.2.1.8"/>
    </reaction>
</comment>
<evidence type="ECO:0000256" key="1">
    <source>
        <dbReference type="ARBA" id="ARBA00000971"/>
    </source>
</evidence>
<evidence type="ECO:0000313" key="11">
    <source>
        <dbReference type="Proteomes" id="UP000315673"/>
    </source>
</evidence>
<gene>
    <name evidence="10" type="ORF">FPZ24_05300</name>
</gene>
<keyword evidence="8" id="KW-0472">Membrane</keyword>
<comment type="similarity">
    <text evidence="2 6">Belongs to the FKBP-type PPIase family.</text>
</comment>
<dbReference type="SUPFAM" id="SSF54534">
    <property type="entry name" value="FKBP-like"/>
    <property type="match status" value="1"/>
</dbReference>
<dbReference type="InterPro" id="IPR046357">
    <property type="entry name" value="PPIase_dom_sf"/>
</dbReference>
<evidence type="ECO:0000256" key="4">
    <source>
        <dbReference type="ARBA" id="ARBA00023235"/>
    </source>
</evidence>
<evidence type="ECO:0000256" key="8">
    <source>
        <dbReference type="SAM" id="Phobius"/>
    </source>
</evidence>
<dbReference type="GO" id="GO:0003755">
    <property type="term" value="F:peptidyl-prolyl cis-trans isomerase activity"/>
    <property type="evidence" value="ECO:0007669"/>
    <property type="project" value="UniProtKB-UniRule"/>
</dbReference>
<feature type="compositionally biased region" description="Gly residues" evidence="7">
    <location>
        <begin position="174"/>
        <end position="197"/>
    </location>
</feature>
<dbReference type="Pfam" id="PF00254">
    <property type="entry name" value="FKBP_C"/>
    <property type="match status" value="1"/>
</dbReference>
<evidence type="ECO:0000256" key="3">
    <source>
        <dbReference type="ARBA" id="ARBA00023110"/>
    </source>
</evidence>
<keyword evidence="8" id="KW-0812">Transmembrane</keyword>
<dbReference type="AlphaFoldDB" id="A0A5B8LGB4"/>
<dbReference type="PANTHER" id="PTHR43811">
    <property type="entry name" value="FKBP-TYPE PEPTIDYL-PROLYL CIS-TRANS ISOMERASE FKPA"/>
    <property type="match status" value="1"/>
</dbReference>
<dbReference type="Gene3D" id="3.10.50.40">
    <property type="match status" value="1"/>
</dbReference>
<organism evidence="10 11">
    <name type="scientific">Sphingomonas panacisoli</name>
    <dbReference type="NCBI Taxonomy" id="1813879"/>
    <lineage>
        <taxon>Bacteria</taxon>
        <taxon>Pseudomonadati</taxon>
        <taxon>Pseudomonadota</taxon>
        <taxon>Alphaproteobacteria</taxon>
        <taxon>Sphingomonadales</taxon>
        <taxon>Sphingomonadaceae</taxon>
        <taxon>Sphingomonas</taxon>
    </lineage>
</organism>
<sequence>MTVTAVPLQPVKRSYLTWLWIGIVILVVAAFLLARQGDDYWARSQRGWFGTDSAIKTTASGLQYKVLTPGTGPHPTDSDVALINYEGKLRSGVTFDKSQQPTPMPIAKVVPGFSEGLKLMSKGAKYRFWIPAKLAYGEKGGGPIPPNAQLAFDVELIEFLPQAVLDQYQQQMMMGGGGAGGPPGGAPGGAPGGGAPGGAAPPPGM</sequence>
<protein>
    <recommendedName>
        <fullName evidence="6">Peptidyl-prolyl cis-trans isomerase</fullName>
        <ecNumber evidence="6">5.2.1.8</ecNumber>
    </recommendedName>
</protein>
<keyword evidence="4 5" id="KW-0413">Isomerase</keyword>
<dbReference type="PROSITE" id="PS50059">
    <property type="entry name" value="FKBP_PPIASE"/>
    <property type="match status" value="1"/>
</dbReference>